<sequence length="116" mass="13538">MREWTKLHFDVECRDSEKSWLGIRPKVHRHFSNLTRRRICLTGVGEGNTSTFKLSEERGRAATNQSSCYAADARWDGGTSNRPTDTNTWAPEWRREIRAQEPGTGETEWHVRFDEQ</sequence>
<dbReference type="AlphaFoldDB" id="A0AA88J4L0"/>
<accession>A0AA88J4L0</accession>
<evidence type="ECO:0000313" key="1">
    <source>
        <dbReference type="EMBL" id="GMN62614.1"/>
    </source>
</evidence>
<comment type="caution">
    <text evidence="1">The sequence shown here is derived from an EMBL/GenBank/DDBJ whole genome shotgun (WGS) entry which is preliminary data.</text>
</comment>
<dbReference type="Proteomes" id="UP001187192">
    <property type="component" value="Unassembled WGS sequence"/>
</dbReference>
<keyword evidence="2" id="KW-1185">Reference proteome</keyword>
<dbReference type="EMBL" id="BTGU01000132">
    <property type="protein sequence ID" value="GMN62614.1"/>
    <property type="molecule type" value="Genomic_DNA"/>
</dbReference>
<evidence type="ECO:0000313" key="2">
    <source>
        <dbReference type="Proteomes" id="UP001187192"/>
    </source>
</evidence>
<gene>
    <name evidence="1" type="ORF">TIFTF001_031692</name>
</gene>
<protein>
    <submittedName>
        <fullName evidence="1">Uncharacterized protein</fullName>
    </submittedName>
</protein>
<organism evidence="1 2">
    <name type="scientific">Ficus carica</name>
    <name type="common">Common fig</name>
    <dbReference type="NCBI Taxonomy" id="3494"/>
    <lineage>
        <taxon>Eukaryota</taxon>
        <taxon>Viridiplantae</taxon>
        <taxon>Streptophyta</taxon>
        <taxon>Embryophyta</taxon>
        <taxon>Tracheophyta</taxon>
        <taxon>Spermatophyta</taxon>
        <taxon>Magnoliopsida</taxon>
        <taxon>eudicotyledons</taxon>
        <taxon>Gunneridae</taxon>
        <taxon>Pentapetalae</taxon>
        <taxon>rosids</taxon>
        <taxon>fabids</taxon>
        <taxon>Rosales</taxon>
        <taxon>Moraceae</taxon>
        <taxon>Ficeae</taxon>
        <taxon>Ficus</taxon>
    </lineage>
</organism>
<reference evidence="1" key="1">
    <citation type="submission" date="2023-07" db="EMBL/GenBank/DDBJ databases">
        <title>draft genome sequence of fig (Ficus carica).</title>
        <authorList>
            <person name="Takahashi T."/>
            <person name="Nishimura K."/>
        </authorList>
    </citation>
    <scope>NUCLEOTIDE SEQUENCE</scope>
</reference>
<proteinExistence type="predicted"/>
<name>A0AA88J4L0_FICCA</name>